<dbReference type="EMBL" id="CP029752">
    <property type="protein sequence ID" value="QFG77089.1"/>
    <property type="molecule type" value="Genomic_DNA"/>
</dbReference>
<feature type="region of interest" description="Disordered" evidence="1">
    <location>
        <begin position="1"/>
        <end position="31"/>
    </location>
</feature>
<name>A0A5P6AAW5_RAOPL</name>
<reference evidence="2" key="1">
    <citation type="submission" date="2018-05" db="EMBL/GenBank/DDBJ databases">
        <title>Bacterial isolates from healthy term breastfed infants carrying antibiotic resistance genes.</title>
        <authorList>
            <person name="Casaburi G."/>
        </authorList>
    </citation>
    <scope>NUCLEOTIDE SEQUENCE [LARGE SCALE GENOMIC DNA]</scope>
    <source>
        <strain evidence="2">7084_4</strain>
    </source>
</reference>
<evidence type="ECO:0000313" key="2">
    <source>
        <dbReference type="EMBL" id="QFG77089.1"/>
    </source>
</evidence>
<protein>
    <submittedName>
        <fullName evidence="2">Uncharacterized protein</fullName>
    </submittedName>
</protein>
<accession>A0A5P6AAW5</accession>
<sequence length="80" mass="8981">MQKIRSFTSIPPPTAQNKRLSSFQAGYQRLPANPPGKQTYIVSACVKRLATRHCNQQNQRATDCNFSDVNSVLLLQLDAF</sequence>
<feature type="compositionally biased region" description="Polar residues" evidence="1">
    <location>
        <begin position="1"/>
        <end position="25"/>
    </location>
</feature>
<dbReference type="AlphaFoldDB" id="A0A5P6AAW5"/>
<evidence type="ECO:0000256" key="1">
    <source>
        <dbReference type="SAM" id="MobiDB-lite"/>
    </source>
</evidence>
<gene>
    <name evidence="2" type="ORF">DMB90_26450</name>
</gene>
<organism evidence="2">
    <name type="scientific">Raoultella planticola</name>
    <name type="common">Klebsiella planticola</name>
    <dbReference type="NCBI Taxonomy" id="575"/>
    <lineage>
        <taxon>Bacteria</taxon>
        <taxon>Pseudomonadati</taxon>
        <taxon>Pseudomonadota</taxon>
        <taxon>Gammaproteobacteria</taxon>
        <taxon>Enterobacterales</taxon>
        <taxon>Enterobacteriaceae</taxon>
        <taxon>Klebsiella/Raoultella group</taxon>
        <taxon>Raoultella</taxon>
    </lineage>
</organism>
<proteinExistence type="predicted"/>